<dbReference type="AlphaFoldDB" id="A0A8R7PQ35"/>
<evidence type="ECO:0000313" key="1">
    <source>
        <dbReference type="EnsemblPlants" id="TuG1812G0300001389.01.T01"/>
    </source>
</evidence>
<dbReference type="Gene3D" id="1.10.287.370">
    <property type="match status" value="1"/>
</dbReference>
<protein>
    <submittedName>
        <fullName evidence="1">Uncharacterized protein</fullName>
    </submittedName>
</protein>
<reference evidence="1" key="2">
    <citation type="submission" date="2018-03" db="EMBL/GenBank/DDBJ databases">
        <title>The Triticum urartu genome reveals the dynamic nature of wheat genome evolution.</title>
        <authorList>
            <person name="Ling H."/>
            <person name="Ma B."/>
            <person name="Shi X."/>
            <person name="Liu H."/>
            <person name="Dong L."/>
            <person name="Sun H."/>
            <person name="Cao Y."/>
            <person name="Gao Q."/>
            <person name="Zheng S."/>
            <person name="Li Y."/>
            <person name="Yu Y."/>
            <person name="Du H."/>
            <person name="Qi M."/>
            <person name="Li Y."/>
            <person name="Yu H."/>
            <person name="Cui Y."/>
            <person name="Wang N."/>
            <person name="Chen C."/>
            <person name="Wu H."/>
            <person name="Zhao Y."/>
            <person name="Zhang J."/>
            <person name="Li Y."/>
            <person name="Zhou W."/>
            <person name="Zhang B."/>
            <person name="Hu W."/>
            <person name="Eijk M."/>
            <person name="Tang J."/>
            <person name="Witsenboer H."/>
            <person name="Zhao S."/>
            <person name="Li Z."/>
            <person name="Zhang A."/>
            <person name="Wang D."/>
            <person name="Liang C."/>
        </authorList>
    </citation>
    <scope>NUCLEOTIDE SEQUENCE [LARGE SCALE GENOMIC DNA]</scope>
    <source>
        <strain evidence="1">cv. G1812</strain>
    </source>
</reference>
<name>A0A8R7PQ35_TRIUA</name>
<dbReference type="Proteomes" id="UP000015106">
    <property type="component" value="Chromosome 3"/>
</dbReference>
<reference evidence="2" key="1">
    <citation type="journal article" date="2013" name="Nature">
        <title>Draft genome of the wheat A-genome progenitor Triticum urartu.</title>
        <authorList>
            <person name="Ling H.Q."/>
            <person name="Zhao S."/>
            <person name="Liu D."/>
            <person name="Wang J."/>
            <person name="Sun H."/>
            <person name="Zhang C."/>
            <person name="Fan H."/>
            <person name="Li D."/>
            <person name="Dong L."/>
            <person name="Tao Y."/>
            <person name="Gao C."/>
            <person name="Wu H."/>
            <person name="Li Y."/>
            <person name="Cui Y."/>
            <person name="Guo X."/>
            <person name="Zheng S."/>
            <person name="Wang B."/>
            <person name="Yu K."/>
            <person name="Liang Q."/>
            <person name="Yang W."/>
            <person name="Lou X."/>
            <person name="Chen J."/>
            <person name="Feng M."/>
            <person name="Jian J."/>
            <person name="Zhang X."/>
            <person name="Luo G."/>
            <person name="Jiang Y."/>
            <person name="Liu J."/>
            <person name="Wang Z."/>
            <person name="Sha Y."/>
            <person name="Zhang B."/>
            <person name="Wu H."/>
            <person name="Tang D."/>
            <person name="Shen Q."/>
            <person name="Xue P."/>
            <person name="Zou S."/>
            <person name="Wang X."/>
            <person name="Liu X."/>
            <person name="Wang F."/>
            <person name="Yang Y."/>
            <person name="An X."/>
            <person name="Dong Z."/>
            <person name="Zhang K."/>
            <person name="Zhang X."/>
            <person name="Luo M.C."/>
            <person name="Dvorak J."/>
            <person name="Tong Y."/>
            <person name="Wang J."/>
            <person name="Yang H."/>
            <person name="Li Z."/>
            <person name="Wang D."/>
            <person name="Zhang A."/>
            <person name="Wang J."/>
        </authorList>
    </citation>
    <scope>NUCLEOTIDE SEQUENCE</scope>
    <source>
        <strain evidence="2">cv. G1812</strain>
    </source>
</reference>
<dbReference type="GO" id="GO:0006457">
    <property type="term" value="P:protein folding"/>
    <property type="evidence" value="ECO:0007669"/>
    <property type="project" value="UniProtKB-ARBA"/>
</dbReference>
<evidence type="ECO:0000313" key="2">
    <source>
        <dbReference type="Proteomes" id="UP000015106"/>
    </source>
</evidence>
<dbReference type="InterPro" id="IPR009053">
    <property type="entry name" value="Prefoldin"/>
</dbReference>
<dbReference type="EnsemblPlants" id="TuG1812G0300001389.01.T01">
    <property type="protein sequence ID" value="TuG1812G0300001389.01.T01"/>
    <property type="gene ID" value="TuG1812G0300001389.01"/>
</dbReference>
<dbReference type="Gramene" id="TuG1812G0300001389.01.T01">
    <property type="protein sequence ID" value="TuG1812G0300001389.01.T01"/>
    <property type="gene ID" value="TuG1812G0300001389.01"/>
</dbReference>
<accession>A0A8R7PQ35</accession>
<reference evidence="1" key="3">
    <citation type="submission" date="2022-06" db="UniProtKB">
        <authorList>
            <consortium name="EnsemblPlants"/>
        </authorList>
    </citation>
    <scope>IDENTIFICATION</scope>
</reference>
<keyword evidence="2" id="KW-1185">Reference proteome</keyword>
<dbReference type="SUPFAM" id="SSF46579">
    <property type="entry name" value="Prefoldin"/>
    <property type="match status" value="1"/>
</dbReference>
<organism evidence="1 2">
    <name type="scientific">Triticum urartu</name>
    <name type="common">Red wild einkorn</name>
    <name type="synonym">Crithodium urartu</name>
    <dbReference type="NCBI Taxonomy" id="4572"/>
    <lineage>
        <taxon>Eukaryota</taxon>
        <taxon>Viridiplantae</taxon>
        <taxon>Streptophyta</taxon>
        <taxon>Embryophyta</taxon>
        <taxon>Tracheophyta</taxon>
        <taxon>Spermatophyta</taxon>
        <taxon>Magnoliopsida</taxon>
        <taxon>Liliopsida</taxon>
        <taxon>Poales</taxon>
        <taxon>Poaceae</taxon>
        <taxon>BOP clade</taxon>
        <taxon>Pooideae</taxon>
        <taxon>Triticodae</taxon>
        <taxon>Triticeae</taxon>
        <taxon>Triticinae</taxon>
        <taxon>Triticum</taxon>
    </lineage>
</organism>
<dbReference type="GO" id="GO:0009409">
    <property type="term" value="P:response to cold"/>
    <property type="evidence" value="ECO:0007669"/>
    <property type="project" value="UniProtKB-ARBA"/>
</dbReference>
<sequence length="142" mass="15515">ALTVSLVPSLVSPVTAPPSSSALPSPPDASRQIHFVRLGIASCCSSAVVWLRCPEAEPDLQLRHRRDMAAAAKEVDMKKMELMKEVRAHQVAIGELNNLPPSRAAYQKTCNIFFRKDIKSAVASQQKQLDIAKGKLQKLDQA</sequence>
<proteinExistence type="predicted"/>